<reference evidence="2" key="1">
    <citation type="submission" date="2015-04" db="EMBL/GenBank/DDBJ databases">
        <title>The genome sequence of the plant pathogenic Rhizarian Plasmodiophora brassicae reveals insights in its biotrophic life cycle and the origin of chitin synthesis.</title>
        <authorList>
            <person name="Schwelm A."/>
            <person name="Fogelqvist J."/>
            <person name="Knaust A."/>
            <person name="Julke S."/>
            <person name="Lilja T."/>
            <person name="Dhandapani V."/>
            <person name="Bonilla-Rosso G."/>
            <person name="Karlsson M."/>
            <person name="Shevchenko A."/>
            <person name="Choi S.R."/>
            <person name="Kim H.G."/>
            <person name="Park J.Y."/>
            <person name="Lim Y.P."/>
            <person name="Ludwig-Muller J."/>
            <person name="Dixelius C."/>
        </authorList>
    </citation>
    <scope>NUCLEOTIDE SEQUENCE</scope>
    <source>
        <tissue evidence="2">Potato root galls</tissue>
    </source>
</reference>
<dbReference type="EMBL" id="HACM01003627">
    <property type="protein sequence ID" value="CRZ04069.1"/>
    <property type="molecule type" value="Transcribed_RNA"/>
</dbReference>
<keyword evidence="1" id="KW-0732">Signal</keyword>
<organism evidence="2">
    <name type="scientific">Spongospora subterranea</name>
    <dbReference type="NCBI Taxonomy" id="70186"/>
    <lineage>
        <taxon>Eukaryota</taxon>
        <taxon>Sar</taxon>
        <taxon>Rhizaria</taxon>
        <taxon>Endomyxa</taxon>
        <taxon>Phytomyxea</taxon>
        <taxon>Plasmodiophorida</taxon>
        <taxon>Plasmodiophoridae</taxon>
        <taxon>Spongospora</taxon>
    </lineage>
</organism>
<evidence type="ECO:0000313" key="2">
    <source>
        <dbReference type="EMBL" id="CRZ04069.1"/>
    </source>
</evidence>
<sequence length="101" mass="11403">MCAIKCLHVIPVSYLLELITIGGADDITATANTFSIQRVNLRVHLIGNRGRNLTAKDCKNRDELENISDLGLHQAIDKMNILGRFDHRLFLENSSPERSMR</sequence>
<accession>A0A0H5R6Z3</accession>
<evidence type="ECO:0000256" key="1">
    <source>
        <dbReference type="SAM" id="SignalP"/>
    </source>
</evidence>
<name>A0A0H5R6Z3_9EUKA</name>
<dbReference type="AlphaFoldDB" id="A0A0H5R6Z3"/>
<feature type="signal peptide" evidence="1">
    <location>
        <begin position="1"/>
        <end position="24"/>
    </location>
</feature>
<protein>
    <submittedName>
        <fullName evidence="2">Uncharacterized protein</fullName>
    </submittedName>
</protein>
<feature type="chain" id="PRO_5005223057" evidence="1">
    <location>
        <begin position="25"/>
        <end position="101"/>
    </location>
</feature>
<proteinExistence type="predicted"/>